<comment type="caution">
    <text evidence="2">The sequence shown here is derived from an EMBL/GenBank/DDBJ whole genome shotgun (WGS) entry which is preliminary data.</text>
</comment>
<keyword evidence="1" id="KW-0175">Coiled coil</keyword>
<evidence type="ECO:0000313" key="2">
    <source>
        <dbReference type="EMBL" id="OGZ67309.1"/>
    </source>
</evidence>
<dbReference type="EMBL" id="MHOQ01000008">
    <property type="protein sequence ID" value="OGZ67309.1"/>
    <property type="molecule type" value="Genomic_DNA"/>
</dbReference>
<dbReference type="Proteomes" id="UP000179183">
    <property type="component" value="Unassembled WGS sequence"/>
</dbReference>
<gene>
    <name evidence="2" type="ORF">A3D34_00905</name>
</gene>
<evidence type="ECO:0000256" key="1">
    <source>
        <dbReference type="SAM" id="Coils"/>
    </source>
</evidence>
<reference evidence="2 3" key="1">
    <citation type="journal article" date="2016" name="Nat. Commun.">
        <title>Thousands of microbial genomes shed light on interconnected biogeochemical processes in an aquifer system.</title>
        <authorList>
            <person name="Anantharaman K."/>
            <person name="Brown C.T."/>
            <person name="Hug L.A."/>
            <person name="Sharon I."/>
            <person name="Castelle C.J."/>
            <person name="Probst A.J."/>
            <person name="Thomas B.C."/>
            <person name="Singh A."/>
            <person name="Wilkins M.J."/>
            <person name="Karaoz U."/>
            <person name="Brodie E.L."/>
            <person name="Williams K.H."/>
            <person name="Hubbard S.S."/>
            <person name="Banfield J.F."/>
        </authorList>
    </citation>
    <scope>NUCLEOTIDE SEQUENCE [LARGE SCALE GENOMIC DNA]</scope>
</reference>
<feature type="coiled-coil region" evidence="1">
    <location>
        <begin position="171"/>
        <end position="228"/>
    </location>
</feature>
<dbReference type="AlphaFoldDB" id="A0A1G2HY19"/>
<name>A0A1G2HY19_9BACT</name>
<protein>
    <submittedName>
        <fullName evidence="2">Uncharacterized protein</fullName>
    </submittedName>
</protein>
<organism evidence="2 3">
    <name type="scientific">Candidatus Staskawiczbacteria bacterium RIFCSPHIGHO2_02_FULL_33_16</name>
    <dbReference type="NCBI Taxonomy" id="1802204"/>
    <lineage>
        <taxon>Bacteria</taxon>
        <taxon>Candidatus Staskawicziibacteriota</taxon>
    </lineage>
</organism>
<sequence length="388" mass="44345">MKEFEKFDNIIKEAKKTIFAPKEKAQVRLHLTKFLKNQTFNTTLLSESQDSPSKIKTSFSFSKKSQAAILPWFFSKPSLRYASLSLALMLFFGSGVAFAAHKALPGDFLYSLKTNVNEKVLGMVVFSDEAKAYYNLGLVQLRLQEIEKITSKNTLDDKKANGVKVLLDSHIKEINHRLKNIENNKKNTIAIEIQSELEASLNGHYQVVDQLSDKKNTTKDEKSRAIDKILFDVKEKSIKVSKERQDYRSKLPIDSNESLKIQYENTLSQTQSKIEAIMHLVSDKKNDIRPEIFEKSQFDLALVAQLISDAKIEFESQKYDNALLLLQNAFIKAREVEIYAESENSLKIKLDSILKNQLNLLDSKKENSDITILEDIDTTNKLPTNLLR</sequence>
<accession>A0A1G2HY19</accession>
<proteinExistence type="predicted"/>
<evidence type="ECO:0000313" key="3">
    <source>
        <dbReference type="Proteomes" id="UP000179183"/>
    </source>
</evidence>